<comment type="caution">
    <text evidence="2">The sequence shown here is derived from an EMBL/GenBank/DDBJ whole genome shotgun (WGS) entry which is preliminary data.</text>
</comment>
<protein>
    <submittedName>
        <fullName evidence="2">Energy transducer TonB</fullName>
    </submittedName>
</protein>
<dbReference type="SUPFAM" id="SSF74653">
    <property type="entry name" value="TolA/TonB C-terminal domain"/>
    <property type="match status" value="1"/>
</dbReference>
<dbReference type="Proteomes" id="UP000664144">
    <property type="component" value="Unassembled WGS sequence"/>
</dbReference>
<keyword evidence="3" id="KW-1185">Reference proteome</keyword>
<accession>A0A939JBM9</accession>
<gene>
    <name evidence="2" type="ORF">J0X19_24305</name>
</gene>
<evidence type="ECO:0000313" key="3">
    <source>
        <dbReference type="Proteomes" id="UP000664144"/>
    </source>
</evidence>
<keyword evidence="1" id="KW-0732">Signal</keyword>
<proteinExistence type="predicted"/>
<sequence length="160" mass="18122">MLKFLHVSLLLCLTGGAAWAQYMPPKFVPPSWRGQVDTNGLSSEKIVPALTIDAQFRPSLIDNPPRFKGGETALKRFLQKNLRFPPLLLRSNVEGWTRIQFIVDVNGCICNPVVHKSLYWAWDDEVLRVAKLLDYRFEPATYNGELVASSYVLSVPFSIK</sequence>
<evidence type="ECO:0000256" key="1">
    <source>
        <dbReference type="SAM" id="SignalP"/>
    </source>
</evidence>
<reference evidence="2" key="1">
    <citation type="submission" date="2021-03" db="EMBL/GenBank/DDBJ databases">
        <authorList>
            <person name="Kim M.K."/>
        </authorList>
    </citation>
    <scope>NUCLEOTIDE SEQUENCE</scope>
    <source>
        <strain evidence="2">BT186</strain>
    </source>
</reference>
<feature type="chain" id="PRO_5038104003" evidence="1">
    <location>
        <begin position="21"/>
        <end position="160"/>
    </location>
</feature>
<feature type="signal peptide" evidence="1">
    <location>
        <begin position="1"/>
        <end position="20"/>
    </location>
</feature>
<dbReference type="EMBL" id="JAFLQZ010000032">
    <property type="protein sequence ID" value="MBO0361104.1"/>
    <property type="molecule type" value="Genomic_DNA"/>
</dbReference>
<dbReference type="AlphaFoldDB" id="A0A939JBM9"/>
<organism evidence="2 3">
    <name type="scientific">Hymenobacter telluris</name>
    <dbReference type="NCBI Taxonomy" id="2816474"/>
    <lineage>
        <taxon>Bacteria</taxon>
        <taxon>Pseudomonadati</taxon>
        <taxon>Bacteroidota</taxon>
        <taxon>Cytophagia</taxon>
        <taxon>Cytophagales</taxon>
        <taxon>Hymenobacteraceae</taxon>
        <taxon>Hymenobacter</taxon>
    </lineage>
</organism>
<evidence type="ECO:0000313" key="2">
    <source>
        <dbReference type="EMBL" id="MBO0361104.1"/>
    </source>
</evidence>
<dbReference type="Gene3D" id="3.30.1150.10">
    <property type="match status" value="1"/>
</dbReference>
<name>A0A939JBM9_9BACT</name>